<dbReference type="EMBL" id="CAFBOZ010000226">
    <property type="protein sequence ID" value="CAB5015833.1"/>
    <property type="molecule type" value="Genomic_DNA"/>
</dbReference>
<evidence type="ECO:0000256" key="1">
    <source>
        <dbReference type="SAM" id="MobiDB-lite"/>
    </source>
</evidence>
<dbReference type="AlphaFoldDB" id="A0A6J7QJF5"/>
<feature type="region of interest" description="Disordered" evidence="1">
    <location>
        <begin position="21"/>
        <end position="45"/>
    </location>
</feature>
<gene>
    <name evidence="2" type="ORF">UFOPK3773_00571</name>
    <name evidence="3" type="ORF">UFOPK3992_01452</name>
</gene>
<organism evidence="3">
    <name type="scientific">freshwater metagenome</name>
    <dbReference type="NCBI Taxonomy" id="449393"/>
    <lineage>
        <taxon>unclassified sequences</taxon>
        <taxon>metagenomes</taxon>
        <taxon>ecological metagenomes</taxon>
    </lineage>
</organism>
<protein>
    <submittedName>
        <fullName evidence="3">Unannotated protein</fullName>
    </submittedName>
</protein>
<reference evidence="3" key="1">
    <citation type="submission" date="2020-05" db="EMBL/GenBank/DDBJ databases">
        <authorList>
            <person name="Chiriac C."/>
            <person name="Salcher M."/>
            <person name="Ghai R."/>
            <person name="Kavagutti S V."/>
        </authorList>
    </citation>
    <scope>NUCLEOTIDE SEQUENCE</scope>
</reference>
<name>A0A6J7QJF5_9ZZZZ</name>
<dbReference type="EMBL" id="CAFBNF010000042">
    <property type="protein sequence ID" value="CAB4936553.1"/>
    <property type="molecule type" value="Genomic_DNA"/>
</dbReference>
<proteinExistence type="predicted"/>
<sequence length="116" mass="12400">MSLDAASALPRYARAVTLMTTPLEPLGPHESPSLEGDTLLEDRPDLRLDDGDHERFAHYVKKDKIVESAVTGSPITALCGKVWVPGRDPSRFPVCPDCKKIYDGIPSGPGGAGDEG</sequence>
<evidence type="ECO:0000313" key="2">
    <source>
        <dbReference type="EMBL" id="CAB4936553.1"/>
    </source>
</evidence>
<dbReference type="InterPro" id="IPR021400">
    <property type="entry name" value="DUF3039"/>
</dbReference>
<accession>A0A6J7QJF5</accession>
<dbReference type="Pfam" id="PF11238">
    <property type="entry name" value="DUF3039"/>
    <property type="match status" value="1"/>
</dbReference>
<evidence type="ECO:0000313" key="3">
    <source>
        <dbReference type="EMBL" id="CAB5015833.1"/>
    </source>
</evidence>